<dbReference type="Proteomes" id="UP000597877">
    <property type="component" value="Unassembled WGS sequence"/>
</dbReference>
<reference evidence="5 6" key="1">
    <citation type="submission" date="2020-08" db="EMBL/GenBank/DDBJ databases">
        <title>Genome public.</title>
        <authorList>
            <person name="Liu C."/>
            <person name="Sun Q."/>
        </authorList>
    </citation>
    <scope>NUCLEOTIDE SEQUENCE [LARGE SCALE GENOMIC DNA]</scope>
    <source>
        <strain evidence="5 6">BX4</strain>
    </source>
</reference>
<evidence type="ECO:0000259" key="4">
    <source>
        <dbReference type="Pfam" id="PF05698"/>
    </source>
</evidence>
<dbReference type="EMBL" id="JACOOZ010000003">
    <property type="protein sequence ID" value="MBC5667505.1"/>
    <property type="molecule type" value="Genomic_DNA"/>
</dbReference>
<evidence type="ECO:0000256" key="2">
    <source>
        <dbReference type="ARBA" id="ARBA00023235"/>
    </source>
</evidence>
<dbReference type="InterPro" id="IPR008880">
    <property type="entry name" value="Trigger_fac_C"/>
</dbReference>
<feature type="domain" description="Trigger factor C-terminal" evidence="4">
    <location>
        <begin position="220"/>
        <end position="364"/>
    </location>
</feature>
<keyword evidence="3" id="KW-0472">Membrane</keyword>
<sequence>MEENNINNVNDSIENNAKTDKKKISPAKLIVPIIIVVILAVFAGVVYWAKVIKPKSDINKEVGYNTGEYIKLGQVKGIEDEISQEEWDENLADETNEYDVVDRAAKETDQVDVDIVAYIDNKKVDDLSMKEASFYIGKNDDAADKKVYDKLIGTKAGQKLSLEVSGDEAKELAGSVEDYSGKKVKLEIKVRDVSELVVNKVTDKWVKENLEDLYGVTTAKELYEWEKQYIIESNLKERLWKKVVDNATMSGYPADLYNDIVAELDGHIEAEAKDEGISVEEYKKQYQYTDEKLDEEYTYNVKSELVMWQLVKDLGLEASDDEIEEMYENEYEEVNLDSVEEMKKLYTKDEMKEAVLLDKAQQYVFDNAKISYNYKIK</sequence>
<dbReference type="InterPro" id="IPR046357">
    <property type="entry name" value="PPIase_dom_sf"/>
</dbReference>
<feature type="transmembrane region" description="Helical" evidence="3">
    <location>
        <begin position="29"/>
        <end position="49"/>
    </location>
</feature>
<dbReference type="SUPFAM" id="SSF54534">
    <property type="entry name" value="FKBP-like"/>
    <property type="match status" value="1"/>
</dbReference>
<dbReference type="Pfam" id="PF05698">
    <property type="entry name" value="Trigger_C"/>
    <property type="match status" value="1"/>
</dbReference>
<keyword evidence="1" id="KW-0697">Rotamase</keyword>
<evidence type="ECO:0000313" key="6">
    <source>
        <dbReference type="Proteomes" id="UP000597877"/>
    </source>
</evidence>
<name>A0ABR7F1M6_9FIRM</name>
<organism evidence="5 6">
    <name type="scientific">Eubacterium segne</name>
    <dbReference type="NCBI Taxonomy" id="2763045"/>
    <lineage>
        <taxon>Bacteria</taxon>
        <taxon>Bacillati</taxon>
        <taxon>Bacillota</taxon>
        <taxon>Clostridia</taxon>
        <taxon>Eubacteriales</taxon>
        <taxon>Eubacteriaceae</taxon>
        <taxon>Eubacterium</taxon>
    </lineage>
</organism>
<evidence type="ECO:0000313" key="5">
    <source>
        <dbReference type="EMBL" id="MBC5667505.1"/>
    </source>
</evidence>
<accession>A0ABR7F1M6</accession>
<keyword evidence="2" id="KW-0413">Isomerase</keyword>
<dbReference type="InterPro" id="IPR037041">
    <property type="entry name" value="Trigger_fac_C_sf"/>
</dbReference>
<dbReference type="RefSeq" id="WP_186840260.1">
    <property type="nucleotide sequence ID" value="NZ_JACOOZ010000003.1"/>
</dbReference>
<proteinExistence type="predicted"/>
<dbReference type="Gene3D" id="3.10.50.40">
    <property type="match status" value="1"/>
</dbReference>
<comment type="caution">
    <text evidence="5">The sequence shown here is derived from an EMBL/GenBank/DDBJ whole genome shotgun (WGS) entry which is preliminary data.</text>
</comment>
<dbReference type="Gene3D" id="1.10.3120.10">
    <property type="entry name" value="Trigger factor, C-terminal domain"/>
    <property type="match status" value="1"/>
</dbReference>
<evidence type="ECO:0000256" key="3">
    <source>
        <dbReference type="SAM" id="Phobius"/>
    </source>
</evidence>
<keyword evidence="3" id="KW-0812">Transmembrane</keyword>
<dbReference type="SUPFAM" id="SSF109998">
    <property type="entry name" value="Triger factor/SurA peptide-binding domain-like"/>
    <property type="match status" value="1"/>
</dbReference>
<keyword evidence="6" id="KW-1185">Reference proteome</keyword>
<gene>
    <name evidence="5" type="ORF">H8S00_05855</name>
</gene>
<keyword evidence="3" id="KW-1133">Transmembrane helix</keyword>
<dbReference type="InterPro" id="IPR027304">
    <property type="entry name" value="Trigger_fact/SurA_dom_sf"/>
</dbReference>
<evidence type="ECO:0000256" key="1">
    <source>
        <dbReference type="ARBA" id="ARBA00023110"/>
    </source>
</evidence>
<protein>
    <recommendedName>
        <fullName evidence="4">Trigger factor C-terminal domain-containing protein</fullName>
    </recommendedName>
</protein>